<reference evidence="8" key="1">
    <citation type="journal article" date="2020" name="Nature">
        <title>Giant virus diversity and host interactions through global metagenomics.</title>
        <authorList>
            <person name="Schulz F."/>
            <person name="Roux S."/>
            <person name="Paez-Espino D."/>
            <person name="Jungbluth S."/>
            <person name="Walsh D.A."/>
            <person name="Denef V.J."/>
            <person name="McMahon K.D."/>
            <person name="Konstantinidis K.T."/>
            <person name="Eloe-Fadrosh E.A."/>
            <person name="Kyrpides N.C."/>
            <person name="Woyke T."/>
        </authorList>
    </citation>
    <scope>NUCLEOTIDE SEQUENCE</scope>
    <source>
        <strain evidence="8">GVMAG-S-3300012000-57</strain>
    </source>
</reference>
<evidence type="ECO:0000256" key="2">
    <source>
        <dbReference type="ARBA" id="ARBA00022723"/>
    </source>
</evidence>
<dbReference type="InterPro" id="IPR000917">
    <property type="entry name" value="Sulfatase_N"/>
</dbReference>
<dbReference type="SUPFAM" id="SSF53649">
    <property type="entry name" value="Alkaline phosphatase-like"/>
    <property type="match status" value="1"/>
</dbReference>
<dbReference type="PANTHER" id="PTHR10342">
    <property type="entry name" value="ARYLSULFATASE"/>
    <property type="match status" value="1"/>
</dbReference>
<dbReference type="InterPro" id="IPR024607">
    <property type="entry name" value="Sulfatase_CS"/>
</dbReference>
<organism evidence="8">
    <name type="scientific">viral metagenome</name>
    <dbReference type="NCBI Taxonomy" id="1070528"/>
    <lineage>
        <taxon>unclassified sequences</taxon>
        <taxon>metagenomes</taxon>
        <taxon>organismal metagenomes</taxon>
    </lineage>
</organism>
<evidence type="ECO:0000256" key="3">
    <source>
        <dbReference type="ARBA" id="ARBA00022801"/>
    </source>
</evidence>
<evidence type="ECO:0000259" key="7">
    <source>
        <dbReference type="Pfam" id="PF00884"/>
    </source>
</evidence>
<evidence type="ECO:0000256" key="6">
    <source>
        <dbReference type="SAM" id="Phobius"/>
    </source>
</evidence>
<dbReference type="AlphaFoldDB" id="A0A6C0KK23"/>
<keyword evidence="2" id="KW-0479">Metal-binding</keyword>
<name>A0A6C0KK23_9ZZZZ</name>
<dbReference type="PROSITE" id="PS00149">
    <property type="entry name" value="SULFATASE_2"/>
    <property type="match status" value="1"/>
</dbReference>
<keyword evidence="4" id="KW-0106">Calcium</keyword>
<keyword evidence="6" id="KW-1133">Transmembrane helix</keyword>
<comment type="similarity">
    <text evidence="1">Belongs to the sulfatase family.</text>
</comment>
<keyword evidence="6" id="KW-0472">Membrane</keyword>
<sequence length="568" mass="64247">MIYIPTILFLLFVWQTRTSYVFNLTADPTESIDISKDPAYTTSIAQIAELSEIWLDRLVQPDTSGTDTNSTIINASYDECGGICPYINDTYSVTVEQIYSYSDAPHIVFVFVDDWGYNDVGYHSTYMPFVSPNIDALANDGIIIENYFTHESCTPSRGALMTGRYALRLGFEDCDENDDAELPLSETTMAQSMQSAGYRTYLVGKWHLGYSSYARTPLYRGFDKFYGYYSGYIDYYNKTYGGFLDLQDGDTLETDAAYLDSDYHSAYIFNEKVQTMIADHAENHPSTPMFLYYALQLVHFPREAPDNYVERCSTSYSDDAAIYCAQNLMLDEAIANLTCALKSHGLYNNTILVVAGDNGGEGIVNGTSYPFRGNKYDKYNGGVRSNAFVHSPLIDATLRGKTYEGKMHVTDWLPTLMGLATDNAWTNTTEIDGYDQWSAIVYAEASPRNEIIHYVYDTEHYTIELDGIKMIEESYKSVVEPSEIFATDLCPENARTLCSINNVVDESMIEFYETEYTILVDTYINLVFILTSLLAVMVMMLYAMHLVCKHQALPKKYGSDYQAIDDDI</sequence>
<evidence type="ECO:0000256" key="1">
    <source>
        <dbReference type="ARBA" id="ARBA00008779"/>
    </source>
</evidence>
<dbReference type="InterPro" id="IPR017850">
    <property type="entry name" value="Alkaline_phosphatase_core_sf"/>
</dbReference>
<dbReference type="Pfam" id="PF00884">
    <property type="entry name" value="Sulfatase"/>
    <property type="match status" value="1"/>
</dbReference>
<feature type="domain" description="Sulfatase N-terminal" evidence="7">
    <location>
        <begin position="105"/>
        <end position="420"/>
    </location>
</feature>
<accession>A0A6C0KK23</accession>
<evidence type="ECO:0000256" key="4">
    <source>
        <dbReference type="ARBA" id="ARBA00022837"/>
    </source>
</evidence>
<dbReference type="CDD" id="cd16029">
    <property type="entry name" value="4-S"/>
    <property type="match status" value="1"/>
</dbReference>
<dbReference type="GO" id="GO:0008484">
    <property type="term" value="F:sulfuric ester hydrolase activity"/>
    <property type="evidence" value="ECO:0007669"/>
    <property type="project" value="InterPro"/>
</dbReference>
<feature type="transmembrane region" description="Helical" evidence="6">
    <location>
        <begin position="523"/>
        <end position="547"/>
    </location>
</feature>
<keyword evidence="3" id="KW-0378">Hydrolase</keyword>
<dbReference type="PANTHER" id="PTHR10342:SF274">
    <property type="entry name" value="ARYLSULFATASE B"/>
    <property type="match status" value="1"/>
</dbReference>
<dbReference type="Gene3D" id="3.40.720.10">
    <property type="entry name" value="Alkaline Phosphatase, subunit A"/>
    <property type="match status" value="1"/>
</dbReference>
<evidence type="ECO:0000256" key="5">
    <source>
        <dbReference type="ARBA" id="ARBA00023180"/>
    </source>
</evidence>
<keyword evidence="5" id="KW-0325">Glycoprotein</keyword>
<dbReference type="Gene3D" id="3.30.1120.10">
    <property type="match status" value="1"/>
</dbReference>
<keyword evidence="6" id="KW-0812">Transmembrane</keyword>
<dbReference type="GO" id="GO:0046872">
    <property type="term" value="F:metal ion binding"/>
    <property type="evidence" value="ECO:0007669"/>
    <property type="project" value="UniProtKB-KW"/>
</dbReference>
<protein>
    <recommendedName>
        <fullName evidence="7">Sulfatase N-terminal domain-containing protein</fullName>
    </recommendedName>
</protein>
<dbReference type="InterPro" id="IPR047115">
    <property type="entry name" value="ARSB"/>
</dbReference>
<proteinExistence type="inferred from homology"/>
<evidence type="ECO:0000313" key="8">
    <source>
        <dbReference type="EMBL" id="QHU17030.1"/>
    </source>
</evidence>
<dbReference type="EMBL" id="MN740898">
    <property type="protein sequence ID" value="QHU17030.1"/>
    <property type="molecule type" value="Genomic_DNA"/>
</dbReference>